<organism evidence="6">
    <name type="scientific">uncultured Quadrisphaera sp</name>
    <dbReference type="NCBI Taxonomy" id="904978"/>
    <lineage>
        <taxon>Bacteria</taxon>
        <taxon>Bacillati</taxon>
        <taxon>Actinomycetota</taxon>
        <taxon>Actinomycetes</taxon>
        <taxon>Kineosporiales</taxon>
        <taxon>Kineosporiaceae</taxon>
        <taxon>Quadrisphaera</taxon>
        <taxon>environmental samples</taxon>
    </lineage>
</organism>
<evidence type="ECO:0000256" key="1">
    <source>
        <dbReference type="ARBA" id="ARBA00010609"/>
    </source>
</evidence>
<dbReference type="Gene3D" id="2.60.40.420">
    <property type="entry name" value="Cupredoxins - blue copper proteins"/>
    <property type="match status" value="3"/>
</dbReference>
<dbReference type="EMBL" id="CADCUY010000020">
    <property type="protein sequence ID" value="CAA9385320.1"/>
    <property type="molecule type" value="Genomic_DNA"/>
</dbReference>
<evidence type="ECO:0000256" key="3">
    <source>
        <dbReference type="ARBA" id="ARBA00023002"/>
    </source>
</evidence>
<feature type="domain" description="Plastocyanin-like" evidence="5">
    <location>
        <begin position="85"/>
        <end position="145"/>
    </location>
</feature>
<dbReference type="PROSITE" id="PS00080">
    <property type="entry name" value="MULTICOPPER_OXIDASE2"/>
    <property type="match status" value="1"/>
</dbReference>
<reference evidence="6" key="1">
    <citation type="submission" date="2020-02" db="EMBL/GenBank/DDBJ databases">
        <authorList>
            <person name="Meier V. D."/>
        </authorList>
    </citation>
    <scope>NUCLEOTIDE SEQUENCE</scope>
    <source>
        <strain evidence="6">AVDCRST_MAG35</strain>
    </source>
</reference>
<dbReference type="EC" id="1.10.3.2" evidence="6"/>
<evidence type="ECO:0000313" key="6">
    <source>
        <dbReference type="EMBL" id="CAA9385320.1"/>
    </source>
</evidence>
<dbReference type="InterPro" id="IPR011707">
    <property type="entry name" value="Cu-oxidase-like_N"/>
</dbReference>
<keyword evidence="3 6" id="KW-0560">Oxidoreductase</keyword>
<evidence type="ECO:0000259" key="4">
    <source>
        <dbReference type="Pfam" id="PF07731"/>
    </source>
</evidence>
<dbReference type="PANTHER" id="PTHR48267:SF1">
    <property type="entry name" value="BILIRUBIN OXIDASE"/>
    <property type="match status" value="1"/>
</dbReference>
<gene>
    <name evidence="6" type="ORF">AVDCRST_MAG35-87</name>
</gene>
<evidence type="ECO:0000256" key="2">
    <source>
        <dbReference type="ARBA" id="ARBA00022723"/>
    </source>
</evidence>
<dbReference type="InterPro" id="IPR045087">
    <property type="entry name" value="Cu-oxidase_fam"/>
</dbReference>
<dbReference type="Pfam" id="PF07732">
    <property type="entry name" value="Cu-oxidase_3"/>
    <property type="match status" value="1"/>
</dbReference>
<dbReference type="GO" id="GO:0005507">
    <property type="term" value="F:copper ion binding"/>
    <property type="evidence" value="ECO:0007669"/>
    <property type="project" value="InterPro"/>
</dbReference>
<accession>A0A6J4NDP0</accession>
<dbReference type="Pfam" id="PF07731">
    <property type="entry name" value="Cu-oxidase_2"/>
    <property type="match status" value="1"/>
</dbReference>
<dbReference type="PANTHER" id="PTHR48267">
    <property type="entry name" value="CUPREDOXIN SUPERFAMILY PROTEIN"/>
    <property type="match status" value="1"/>
</dbReference>
<feature type="non-terminal residue" evidence="6">
    <location>
        <position position="1"/>
    </location>
</feature>
<dbReference type="GO" id="GO:0052716">
    <property type="term" value="F:hydroquinone:oxygen oxidoreductase activity"/>
    <property type="evidence" value="ECO:0007669"/>
    <property type="project" value="UniProtKB-EC"/>
</dbReference>
<dbReference type="InterPro" id="IPR002355">
    <property type="entry name" value="Cu_oxidase_Cu_BS"/>
</dbReference>
<dbReference type="SUPFAM" id="SSF49503">
    <property type="entry name" value="Cupredoxins"/>
    <property type="match status" value="3"/>
</dbReference>
<evidence type="ECO:0000259" key="5">
    <source>
        <dbReference type="Pfam" id="PF07732"/>
    </source>
</evidence>
<proteinExistence type="inferred from homology"/>
<dbReference type="AlphaFoldDB" id="A0A6J4NDP0"/>
<comment type="similarity">
    <text evidence="1">Belongs to the multicopper oxidase family.</text>
</comment>
<keyword evidence="2" id="KW-0479">Metal-binding</keyword>
<protein>
    <submittedName>
        <fullName evidence="6">Laccase</fullName>
        <ecNumber evidence="6">1.10.3.2</ecNumber>
    </submittedName>
</protein>
<name>A0A6J4NDP0_9ACTN</name>
<dbReference type="InterPro" id="IPR011706">
    <property type="entry name" value="Cu-oxidase_C"/>
</dbReference>
<dbReference type="InterPro" id="IPR008972">
    <property type="entry name" value="Cupredoxin"/>
</dbReference>
<feature type="domain" description="Plastocyanin-like" evidence="4">
    <location>
        <begin position="421"/>
        <end position="525"/>
    </location>
</feature>
<sequence>AGVPVSALTRRRFLAGLGGTAAVAGAAGCAGLDLRGPRGQTGEQLLSAVPLPRPYTVPLPVPPVARPVGVVDGADLYEVTQRQVRAELLPGVPTTVWGYDGIVPGPTLETRRGRPAVVRHRNELPVPTVVHLHGGHTPPEHDGWPLDLLLPVEGGPEPAHAGGHGGMADPDAVVVRGTRDHLYPMDQRAATLWYHDHRMDFTGPAVHRGLFGLHLVRDDVEDALPLPRGDRELPLLLADRAFDDRGELAYPSLDRTLASVPGVEDRWMEGVLGDVVLVNGAPWPVHDVDAARYRLRIVNAANARRFALALTVPGARDLPLVQVGSDGGLLAAPVEHRSLVLAPGERCDVVVDFGLVPVGTEVTVVNALGTGTTRDVLRFRVVRRSADDARVPDRLAEVEPLVPTGARREFVFRRGDAGGHRGWTINDRTFEPGWSHADVPLGETEVWRFRTDVHHPVHVHLDSVQVLRRGAGGPGPYDAGWKDTVDVRPGEVVDVAVRFTDHRGRYVMHCHNLEHEDMAMMATIRTV</sequence>